<reference evidence="1" key="1">
    <citation type="submission" date="2020-05" db="EMBL/GenBank/DDBJ databases">
        <title>Phylogenomic resolution of chytrid fungi.</title>
        <authorList>
            <person name="Stajich J.E."/>
            <person name="Amses K."/>
            <person name="Simmons R."/>
            <person name="Seto K."/>
            <person name="Myers J."/>
            <person name="Bonds A."/>
            <person name="Quandt C.A."/>
            <person name="Barry K."/>
            <person name="Liu P."/>
            <person name="Grigoriev I."/>
            <person name="Longcore J.E."/>
            <person name="James T.Y."/>
        </authorList>
    </citation>
    <scope>NUCLEOTIDE SEQUENCE</scope>
    <source>
        <strain evidence="1">JEL0379</strain>
    </source>
</reference>
<evidence type="ECO:0000313" key="2">
    <source>
        <dbReference type="Proteomes" id="UP001212152"/>
    </source>
</evidence>
<name>A0AAD5TPQ6_9FUNG</name>
<dbReference type="Proteomes" id="UP001212152">
    <property type="component" value="Unassembled WGS sequence"/>
</dbReference>
<dbReference type="AlphaFoldDB" id="A0AAD5TPQ6"/>
<protein>
    <submittedName>
        <fullName evidence="1">Uncharacterized protein</fullName>
    </submittedName>
</protein>
<gene>
    <name evidence="1" type="ORF">HDU87_001372</name>
</gene>
<organism evidence="1 2">
    <name type="scientific">Geranomyces variabilis</name>
    <dbReference type="NCBI Taxonomy" id="109894"/>
    <lineage>
        <taxon>Eukaryota</taxon>
        <taxon>Fungi</taxon>
        <taxon>Fungi incertae sedis</taxon>
        <taxon>Chytridiomycota</taxon>
        <taxon>Chytridiomycota incertae sedis</taxon>
        <taxon>Chytridiomycetes</taxon>
        <taxon>Spizellomycetales</taxon>
        <taxon>Powellomycetaceae</taxon>
        <taxon>Geranomyces</taxon>
    </lineage>
</organism>
<dbReference type="EMBL" id="JADGJQ010000013">
    <property type="protein sequence ID" value="KAJ3181243.1"/>
    <property type="molecule type" value="Genomic_DNA"/>
</dbReference>
<comment type="caution">
    <text evidence="1">The sequence shown here is derived from an EMBL/GenBank/DDBJ whole genome shotgun (WGS) entry which is preliminary data.</text>
</comment>
<sequence length="410" mass="45665">MPLPLNQKNYLTGYAYVTARGTCCMRRRSGPKEVEDLAKAAELAKALDQALVLHHGGPMLDCFAPKERVDVKDVYNTLAEFSQHLKLGHTSTAPLQIDQDDMGPAFWGHVLLYETGPLGIQVSMDDYLSEAASAQRALASRAVFLSRIICIMSMSYKQMKREQAALEAAKPAVPAFRYVDAAKRPGERLWLLFDDRYHAVSMLPKRTRGELVHVSGMSVADIVKIDTADGGSSRGVADKLVADAKEMWLALATRPLLREGENEIVDDKLISLRLVLLRFLREWSNNGPTKLTNEACTFEKMWDVIFGELTPRGVTTSSMDTTMAASKMRKLKTYHTVKNVRGRQADKAWVTSAGVVLAWCEGKKGSWIEDSKAAEEARLKSRKDAKDCIDHMVDAKNRKVLEVFSAVWQG</sequence>
<proteinExistence type="predicted"/>
<keyword evidence="2" id="KW-1185">Reference proteome</keyword>
<accession>A0AAD5TPQ6</accession>
<evidence type="ECO:0000313" key="1">
    <source>
        <dbReference type="EMBL" id="KAJ3181243.1"/>
    </source>
</evidence>